<proteinExistence type="predicted"/>
<name>A0ABP5NIJ8_9MICC</name>
<evidence type="ECO:0000256" key="1">
    <source>
        <dbReference type="SAM" id="MobiDB-lite"/>
    </source>
</evidence>
<feature type="region of interest" description="Disordered" evidence="1">
    <location>
        <begin position="1"/>
        <end position="51"/>
    </location>
</feature>
<accession>A0ABP5NIJ8</accession>
<gene>
    <name evidence="2" type="ORF">GCM10009849_15940</name>
</gene>
<protein>
    <submittedName>
        <fullName evidence="2">Uncharacterized protein</fullName>
    </submittedName>
</protein>
<organism evidence="2 3">
    <name type="scientific">Sinomonas flava</name>
    <dbReference type="NCBI Taxonomy" id="496857"/>
    <lineage>
        <taxon>Bacteria</taxon>
        <taxon>Bacillati</taxon>
        <taxon>Actinomycetota</taxon>
        <taxon>Actinomycetes</taxon>
        <taxon>Micrococcales</taxon>
        <taxon>Micrococcaceae</taxon>
        <taxon>Sinomonas</taxon>
    </lineage>
</organism>
<evidence type="ECO:0000313" key="2">
    <source>
        <dbReference type="EMBL" id="GAA2199457.1"/>
    </source>
</evidence>
<comment type="caution">
    <text evidence="2">The sequence shown here is derived from an EMBL/GenBank/DDBJ whole genome shotgun (WGS) entry which is preliminary data.</text>
</comment>
<evidence type="ECO:0000313" key="3">
    <source>
        <dbReference type="Proteomes" id="UP001500432"/>
    </source>
</evidence>
<reference evidence="3" key="1">
    <citation type="journal article" date="2019" name="Int. J. Syst. Evol. Microbiol.">
        <title>The Global Catalogue of Microorganisms (GCM) 10K type strain sequencing project: providing services to taxonomists for standard genome sequencing and annotation.</title>
        <authorList>
            <consortium name="The Broad Institute Genomics Platform"/>
            <consortium name="The Broad Institute Genome Sequencing Center for Infectious Disease"/>
            <person name="Wu L."/>
            <person name="Ma J."/>
        </authorList>
    </citation>
    <scope>NUCLEOTIDE SEQUENCE [LARGE SCALE GENOMIC DNA]</scope>
    <source>
        <strain evidence="3">JCM 16034</strain>
    </source>
</reference>
<dbReference type="EMBL" id="BAAAQW010000004">
    <property type="protein sequence ID" value="GAA2199457.1"/>
    <property type="molecule type" value="Genomic_DNA"/>
</dbReference>
<keyword evidence="3" id="KW-1185">Reference proteome</keyword>
<sequence>MPVPDPEAVGIMKNPFAHKSEDAAAAPPTERRTHKGWLGRENNGIANGPSGLFFTPGHEHTAPARTCIHGHDILPGQDTCSQGHLAG</sequence>
<dbReference type="Proteomes" id="UP001500432">
    <property type="component" value="Unassembled WGS sequence"/>
</dbReference>